<dbReference type="SMART" id="SM00164">
    <property type="entry name" value="TBC"/>
    <property type="match status" value="1"/>
</dbReference>
<feature type="region of interest" description="Disordered" evidence="1">
    <location>
        <begin position="1"/>
        <end position="24"/>
    </location>
</feature>
<dbReference type="SUPFAM" id="SSF47923">
    <property type="entry name" value="Ypt/Rab-GAP domain of gyp1p"/>
    <property type="match status" value="2"/>
</dbReference>
<dbReference type="VEuPathDB" id="FungiDB:AAP_04797"/>
<feature type="compositionally biased region" description="Basic and acidic residues" evidence="1">
    <location>
        <begin position="312"/>
        <end position="328"/>
    </location>
</feature>
<dbReference type="FunFam" id="1.10.8.270:FF:000034">
    <property type="entry name" value="TBC (Tre-2/Bub2/Cdc16) domain family"/>
    <property type="match status" value="1"/>
</dbReference>
<dbReference type="Gene3D" id="1.10.10.750">
    <property type="entry name" value="Ypt/Rab-GAP domain of gyp1p, domain 1"/>
    <property type="match status" value="1"/>
</dbReference>
<dbReference type="FunFam" id="1.10.10.750:FF:000013">
    <property type="entry name" value="Similar to TBC domain protein"/>
    <property type="match status" value="1"/>
</dbReference>
<evidence type="ECO:0000313" key="4">
    <source>
        <dbReference type="Proteomes" id="UP000242877"/>
    </source>
</evidence>
<feature type="region of interest" description="Disordered" evidence="1">
    <location>
        <begin position="63"/>
        <end position="287"/>
    </location>
</feature>
<name>A0A167WDD4_9EURO</name>
<dbReference type="Pfam" id="PF22874">
    <property type="entry name" value="SBE2_M"/>
    <property type="match status" value="1"/>
</dbReference>
<dbReference type="Proteomes" id="UP000242877">
    <property type="component" value="Unassembled WGS sequence"/>
</dbReference>
<sequence>MTAVTAPNSRPDLLPTKSPNTSSFNLSQRMFVGDTFAQDISNFEEVDLQGDRYAHVGSRVHPSSRWAAPRRPSTAIPATTGTPAVRDLTGASASPHLSNGTPQYTGHGSLDPSQLTIPRARSQTRRNITTPLRANRSPSPSIAPNGRPLSPAGIPRPSLSRTPSAFSIENRTLRRKKSTAELEEEYHDSDDELPDNAALWNVPLSPRPMEERRRGSSRAPRPIPINDILPAAPMESPRNGETSPRKMKLRSPSTSPPSTTVTRAQRPKGPRAKSAEPPQTRPALVSRASWNVAMSDLSPEARIITETLEHHAEHEAHRREGRLQRKESGSTTSSLRFDEPKRSSTPIISLPPLQRSNVMIDPLPISKEKEKVLSRTRPSWLPPKDPKEEQRHLKEYKRMMIAAKEAEKRKSAEAANKQCQRDTTRASLQRVWEDYVLPNWEKAIKEPRTHDLWWRGISPRFRGTVWQRAIGNELALTKESYKKALDRAKEARMRIREARQSTPTGEMNPAGSGTELTEKQQQMDMWFTAIRDDASSAFPELHLFTENGPLRDKLIDVLDAYSMYRSDVGYVYGLHTVAALLLLTLPDASATFITMANALNRPLPLAFLTNDPGAALRSYSIASSALRLTYPVLSNHICENLNLSDSQTWAAMFGSLLTNGLDFERLSRVWDCWVFEGDRILIRAAVAVLGGLESQILAIPPGTNEEGRHMAASLLGWGPKFVLNAGRSKSPFVPRGSGSATVQSTQSPRMSSSSTPPSPAFSPRTSSSASTISTTLGVHASYWNLSSLGDDDAFMHVVNEVGRVV</sequence>
<proteinExistence type="predicted"/>
<dbReference type="Gene3D" id="1.10.472.80">
    <property type="entry name" value="Ypt/Rab-GAP domain of gyp1p, domain 3"/>
    <property type="match status" value="1"/>
</dbReference>
<dbReference type="OrthoDB" id="289721at2759"/>
<protein>
    <submittedName>
        <fullName evidence="3">Rab-GAP/TBC domain protein</fullName>
    </submittedName>
</protein>
<dbReference type="InterPro" id="IPR035969">
    <property type="entry name" value="Rab-GAP_TBC_sf"/>
</dbReference>
<comment type="caution">
    <text evidence="3">The sequence shown here is derived from an EMBL/GenBank/DDBJ whole genome shotgun (WGS) entry which is preliminary data.</text>
</comment>
<dbReference type="InterPro" id="IPR053949">
    <property type="entry name" value="SBE2/SBE22_M"/>
</dbReference>
<organism evidence="3 4">
    <name type="scientific">Ascosphaera apis ARSEF 7405</name>
    <dbReference type="NCBI Taxonomy" id="392613"/>
    <lineage>
        <taxon>Eukaryota</taxon>
        <taxon>Fungi</taxon>
        <taxon>Dikarya</taxon>
        <taxon>Ascomycota</taxon>
        <taxon>Pezizomycotina</taxon>
        <taxon>Eurotiomycetes</taxon>
        <taxon>Eurotiomycetidae</taxon>
        <taxon>Onygenales</taxon>
        <taxon>Ascosphaeraceae</taxon>
        <taxon>Ascosphaera</taxon>
    </lineage>
</organism>
<gene>
    <name evidence="3" type="ORF">AAP_04797</name>
</gene>
<feature type="compositionally biased region" description="Acidic residues" evidence="1">
    <location>
        <begin position="181"/>
        <end position="194"/>
    </location>
</feature>
<evidence type="ECO:0000259" key="2">
    <source>
        <dbReference type="PROSITE" id="PS50086"/>
    </source>
</evidence>
<dbReference type="InterPro" id="IPR000195">
    <property type="entry name" value="Rab-GAP-TBC_dom"/>
</dbReference>
<feature type="domain" description="Rab-GAP TBC" evidence="2">
    <location>
        <begin position="456"/>
        <end position="677"/>
    </location>
</feature>
<feature type="region of interest" description="Disordered" evidence="1">
    <location>
        <begin position="312"/>
        <end position="349"/>
    </location>
</feature>
<feature type="compositionally biased region" description="Low complexity" evidence="1">
    <location>
        <begin position="251"/>
        <end position="260"/>
    </location>
</feature>
<evidence type="ECO:0000313" key="3">
    <source>
        <dbReference type="EMBL" id="KZZ88699.1"/>
    </source>
</evidence>
<feature type="compositionally biased region" description="Low complexity" evidence="1">
    <location>
        <begin position="744"/>
        <end position="767"/>
    </location>
</feature>
<evidence type="ECO:0000256" key="1">
    <source>
        <dbReference type="SAM" id="MobiDB-lite"/>
    </source>
</evidence>
<dbReference type="AlphaFoldDB" id="A0A167WDD4"/>
<dbReference type="Pfam" id="PF00566">
    <property type="entry name" value="RabGAP-TBC"/>
    <property type="match status" value="1"/>
</dbReference>
<dbReference type="GO" id="GO:0005096">
    <property type="term" value="F:GTPase activator activity"/>
    <property type="evidence" value="ECO:0007669"/>
    <property type="project" value="TreeGrafter"/>
</dbReference>
<dbReference type="EMBL" id="AZGZ01000024">
    <property type="protein sequence ID" value="KZZ88699.1"/>
    <property type="molecule type" value="Genomic_DNA"/>
</dbReference>
<dbReference type="GO" id="GO:0031267">
    <property type="term" value="F:small GTPase binding"/>
    <property type="evidence" value="ECO:0007669"/>
    <property type="project" value="TreeGrafter"/>
</dbReference>
<dbReference type="PANTHER" id="PTHR47219">
    <property type="entry name" value="RAB GTPASE-ACTIVATING PROTEIN 1-LIKE"/>
    <property type="match status" value="1"/>
</dbReference>
<feature type="compositionally biased region" description="Polar residues" evidence="1">
    <location>
        <begin position="159"/>
        <end position="170"/>
    </location>
</feature>
<dbReference type="PANTHER" id="PTHR47219:SF15">
    <property type="entry name" value="TBC1 DOMAIN FAMILY MEMBER 12 ISOFORM X1"/>
    <property type="match status" value="1"/>
</dbReference>
<feature type="region of interest" description="Disordered" evidence="1">
    <location>
        <begin position="729"/>
        <end position="767"/>
    </location>
</feature>
<keyword evidence="4" id="KW-1185">Reference proteome</keyword>
<reference evidence="3 4" key="1">
    <citation type="journal article" date="2016" name="Genome Biol. Evol.">
        <title>Divergent and convergent evolution of fungal pathogenicity.</title>
        <authorList>
            <person name="Shang Y."/>
            <person name="Xiao G."/>
            <person name="Zheng P."/>
            <person name="Cen K."/>
            <person name="Zhan S."/>
            <person name="Wang C."/>
        </authorList>
    </citation>
    <scope>NUCLEOTIDE SEQUENCE [LARGE SCALE GENOMIC DNA]</scope>
    <source>
        <strain evidence="3 4">ARSEF 7405</strain>
    </source>
</reference>
<accession>A0A167WDD4</accession>
<dbReference type="PROSITE" id="PS50086">
    <property type="entry name" value="TBC_RABGAP"/>
    <property type="match status" value="1"/>
</dbReference>
<feature type="compositionally biased region" description="Polar residues" evidence="1">
    <location>
        <begin position="125"/>
        <end position="142"/>
    </location>
</feature>
<dbReference type="InterPro" id="IPR050302">
    <property type="entry name" value="Rab_GAP_TBC_domain"/>
</dbReference>
<feature type="compositionally biased region" description="Polar residues" evidence="1">
    <location>
        <begin position="91"/>
        <end position="116"/>
    </location>
</feature>
<dbReference type="Gene3D" id="1.10.8.270">
    <property type="entry name" value="putative rabgap domain of human tbc1 domain family member 14 like domains"/>
    <property type="match status" value="1"/>
</dbReference>